<evidence type="ECO:0000256" key="1">
    <source>
        <dbReference type="SAM" id="Coils"/>
    </source>
</evidence>
<evidence type="ECO:0000313" key="3">
    <source>
        <dbReference type="WBParaSite" id="ACRNAN_scaffold25638.g29476.t1"/>
    </source>
</evidence>
<keyword evidence="2" id="KW-1185">Reference proteome</keyword>
<dbReference type="Proteomes" id="UP000887540">
    <property type="component" value="Unplaced"/>
</dbReference>
<organism evidence="2 3">
    <name type="scientific">Acrobeloides nanus</name>
    <dbReference type="NCBI Taxonomy" id="290746"/>
    <lineage>
        <taxon>Eukaryota</taxon>
        <taxon>Metazoa</taxon>
        <taxon>Ecdysozoa</taxon>
        <taxon>Nematoda</taxon>
        <taxon>Chromadorea</taxon>
        <taxon>Rhabditida</taxon>
        <taxon>Tylenchina</taxon>
        <taxon>Cephalobomorpha</taxon>
        <taxon>Cephaloboidea</taxon>
        <taxon>Cephalobidae</taxon>
        <taxon>Acrobeloides</taxon>
    </lineage>
</organism>
<feature type="coiled-coil region" evidence="1">
    <location>
        <begin position="80"/>
        <end position="107"/>
    </location>
</feature>
<proteinExistence type="predicted"/>
<dbReference type="WBParaSite" id="ACRNAN_scaffold25638.g29476.t1">
    <property type="protein sequence ID" value="ACRNAN_scaffold25638.g29476.t1"/>
    <property type="gene ID" value="ACRNAN_scaffold25638.g29476"/>
</dbReference>
<protein>
    <submittedName>
        <fullName evidence="3">Uncharacterized protein</fullName>
    </submittedName>
</protein>
<name>A0A914DHX2_9BILA</name>
<reference evidence="3" key="1">
    <citation type="submission" date="2022-11" db="UniProtKB">
        <authorList>
            <consortium name="WormBaseParasite"/>
        </authorList>
    </citation>
    <scope>IDENTIFICATION</scope>
</reference>
<sequence length="115" mass="12825">MVHGDQPLTKEGNPAAPLMEVYLQWIVDAWDQLPKDLIIKSFKNCALTIALDGSEDDQIYCFKPDGPIPSGRALLQQARADEQSNELRALLENVDLAEDENNGYESDVSVDFQFA</sequence>
<keyword evidence="1" id="KW-0175">Coiled coil</keyword>
<dbReference type="AlphaFoldDB" id="A0A914DHX2"/>
<evidence type="ECO:0000313" key="2">
    <source>
        <dbReference type="Proteomes" id="UP000887540"/>
    </source>
</evidence>
<accession>A0A914DHX2</accession>